<dbReference type="AlphaFoldDB" id="A0A934WPU3"/>
<dbReference type="Proteomes" id="UP000630528">
    <property type="component" value="Unassembled WGS sequence"/>
</dbReference>
<reference evidence="2" key="1">
    <citation type="journal article" date="2012" name="J. Microbiol. Biotechnol.">
        <title>Ramlibacter ginsenosidimutans sp. nov., with ginsenoside-converting activity.</title>
        <authorList>
            <person name="Wang L."/>
            <person name="An D.S."/>
            <person name="Kim S.G."/>
            <person name="Jin F.X."/>
            <person name="Kim S.C."/>
            <person name="Lee S.T."/>
            <person name="Im W.T."/>
        </authorList>
    </citation>
    <scope>NUCLEOTIDE SEQUENCE</scope>
    <source>
        <strain evidence="2">KACC 17527</strain>
    </source>
</reference>
<evidence type="ECO:0000313" key="3">
    <source>
        <dbReference type="Proteomes" id="UP000630528"/>
    </source>
</evidence>
<keyword evidence="3" id="KW-1185">Reference proteome</keyword>
<evidence type="ECO:0000256" key="1">
    <source>
        <dbReference type="SAM" id="MobiDB-lite"/>
    </source>
</evidence>
<protein>
    <recommendedName>
        <fullName evidence="4">Terminase small subunit</fullName>
    </recommendedName>
</protein>
<proteinExistence type="predicted"/>
<evidence type="ECO:0008006" key="4">
    <source>
        <dbReference type="Google" id="ProtNLM"/>
    </source>
</evidence>
<evidence type="ECO:0000313" key="2">
    <source>
        <dbReference type="EMBL" id="MBK6008808.1"/>
    </source>
</evidence>
<reference evidence="2" key="2">
    <citation type="submission" date="2021-01" db="EMBL/GenBank/DDBJ databases">
        <authorList>
            <person name="Kang M."/>
        </authorList>
    </citation>
    <scope>NUCLEOTIDE SEQUENCE</scope>
    <source>
        <strain evidence="2">KACC 17527</strain>
    </source>
</reference>
<gene>
    <name evidence="2" type="ORF">JJB11_22150</name>
</gene>
<dbReference type="EMBL" id="JAEPWM010000012">
    <property type="protein sequence ID" value="MBK6008808.1"/>
    <property type="molecule type" value="Genomic_DNA"/>
</dbReference>
<accession>A0A934WPU3</accession>
<organism evidence="2 3">
    <name type="scientific">Ramlibacter ginsenosidimutans</name>
    <dbReference type="NCBI Taxonomy" id="502333"/>
    <lineage>
        <taxon>Bacteria</taxon>
        <taxon>Pseudomonadati</taxon>
        <taxon>Pseudomonadota</taxon>
        <taxon>Betaproteobacteria</taxon>
        <taxon>Burkholderiales</taxon>
        <taxon>Comamonadaceae</taxon>
        <taxon>Ramlibacter</taxon>
    </lineage>
</organism>
<dbReference type="RefSeq" id="WP_201176720.1">
    <property type="nucleotide sequence ID" value="NZ_JAEPWM010000012.1"/>
</dbReference>
<comment type="caution">
    <text evidence="2">The sequence shown here is derived from an EMBL/GenBank/DDBJ whole genome shotgun (WGS) entry which is preliminary data.</text>
</comment>
<feature type="region of interest" description="Disordered" evidence="1">
    <location>
        <begin position="1"/>
        <end position="32"/>
    </location>
</feature>
<sequence>MMTTRPKTPGRVLGPSDARLSNAGRPRKDPPAGAAELIRHAAAHGASQRGVAMALHSNVDCLRRWLDEHPELKQAFDEGREQERAVLHNALYRTATEGTGKDALIAAMFLLKSRHGYVEGDQEVQTNRVAVTFNIPAALPLDKFMVVDDGGTSTTERLPAKIARGS</sequence>
<name>A0A934WPU3_9BURK</name>